<dbReference type="InterPro" id="IPR003848">
    <property type="entry name" value="DUF218"/>
</dbReference>
<protein>
    <recommendedName>
        <fullName evidence="1">DUF218 domain-containing protein</fullName>
    </recommendedName>
</protein>
<gene>
    <name evidence="2" type="ORF">AN477_23245</name>
</gene>
<reference evidence="2 3" key="1">
    <citation type="submission" date="2015-09" db="EMBL/GenBank/DDBJ databases">
        <title>Draft genome sequence of Alicyclobacillus ferrooxydans DSM 22381.</title>
        <authorList>
            <person name="Hemp J."/>
        </authorList>
    </citation>
    <scope>NUCLEOTIDE SEQUENCE [LARGE SCALE GENOMIC DNA]</scope>
    <source>
        <strain evidence="2 3">TC-34</strain>
    </source>
</reference>
<dbReference type="AlphaFoldDB" id="A0A0P9EK90"/>
<evidence type="ECO:0000259" key="1">
    <source>
        <dbReference type="Pfam" id="PF02698"/>
    </source>
</evidence>
<evidence type="ECO:0000313" key="3">
    <source>
        <dbReference type="Proteomes" id="UP000050482"/>
    </source>
</evidence>
<evidence type="ECO:0000313" key="2">
    <source>
        <dbReference type="EMBL" id="KPV38993.1"/>
    </source>
</evidence>
<dbReference type="STRING" id="471514.AN477_23245"/>
<dbReference type="InterPro" id="IPR014729">
    <property type="entry name" value="Rossmann-like_a/b/a_fold"/>
</dbReference>
<sequence length="179" mass="19974">MKSLTDSARLLKKRGLHTRPEPADVAIVLGAYTRGYQPGRVLTGRLRAALHLYRIGFVQHFIVSGGKGEDETVSESSSMKRFLILNGVPPEVVLQEMTSVDTWENLRNSQLVMKRNGFTSAIIVTSDYHLPRALAVAKQLDMNATGFASPSTRREWRSAVREVFARAKYNVSGQSVWPE</sequence>
<dbReference type="Proteomes" id="UP000050482">
    <property type="component" value="Unassembled WGS sequence"/>
</dbReference>
<keyword evidence="3" id="KW-1185">Reference proteome</keyword>
<comment type="caution">
    <text evidence="2">The sequence shown here is derived from an EMBL/GenBank/DDBJ whole genome shotgun (WGS) entry which is preliminary data.</text>
</comment>
<dbReference type="Pfam" id="PF02698">
    <property type="entry name" value="DUF218"/>
    <property type="match status" value="1"/>
</dbReference>
<dbReference type="CDD" id="cd06259">
    <property type="entry name" value="YdcF-like"/>
    <property type="match status" value="1"/>
</dbReference>
<feature type="domain" description="DUF218" evidence="1">
    <location>
        <begin position="24"/>
        <end position="163"/>
    </location>
</feature>
<proteinExistence type="predicted"/>
<accession>A0A0P9EK90</accession>
<dbReference type="PANTHER" id="PTHR30336:SF20">
    <property type="entry name" value="DUF218 DOMAIN-CONTAINING PROTEIN"/>
    <property type="match status" value="1"/>
</dbReference>
<dbReference type="Gene3D" id="3.40.50.620">
    <property type="entry name" value="HUPs"/>
    <property type="match status" value="1"/>
</dbReference>
<name>A0A0P9EK90_9BACL</name>
<dbReference type="EMBL" id="LJCO01000108">
    <property type="protein sequence ID" value="KPV38993.1"/>
    <property type="molecule type" value="Genomic_DNA"/>
</dbReference>
<dbReference type="PANTHER" id="PTHR30336">
    <property type="entry name" value="INNER MEMBRANE PROTEIN, PROBABLE PERMEASE"/>
    <property type="match status" value="1"/>
</dbReference>
<dbReference type="GO" id="GO:0005886">
    <property type="term" value="C:plasma membrane"/>
    <property type="evidence" value="ECO:0007669"/>
    <property type="project" value="TreeGrafter"/>
</dbReference>
<dbReference type="InterPro" id="IPR051599">
    <property type="entry name" value="Cell_Envelope_Assoc"/>
</dbReference>
<organism evidence="2 3">
    <name type="scientific">Alicyclobacillus ferrooxydans</name>
    <dbReference type="NCBI Taxonomy" id="471514"/>
    <lineage>
        <taxon>Bacteria</taxon>
        <taxon>Bacillati</taxon>
        <taxon>Bacillota</taxon>
        <taxon>Bacilli</taxon>
        <taxon>Bacillales</taxon>
        <taxon>Alicyclobacillaceae</taxon>
        <taxon>Alicyclobacillus</taxon>
    </lineage>
</organism>
<dbReference type="PATRIC" id="fig|471514.4.peg.2302"/>